<name>X6NLV6_RETFI</name>
<comment type="caution">
    <text evidence="2">The sequence shown here is derived from an EMBL/GenBank/DDBJ whole genome shotgun (WGS) entry which is preliminary data.</text>
</comment>
<gene>
    <name evidence="2" type="ORF">RFI_10273</name>
</gene>
<evidence type="ECO:0000256" key="1">
    <source>
        <dbReference type="SAM" id="MobiDB-lite"/>
    </source>
</evidence>
<dbReference type="EMBL" id="ASPP01007596">
    <property type="protein sequence ID" value="ETO26863.1"/>
    <property type="molecule type" value="Genomic_DNA"/>
</dbReference>
<keyword evidence="3" id="KW-1185">Reference proteome</keyword>
<dbReference type="InterPro" id="IPR035985">
    <property type="entry name" value="Ubiquitin-activating_enz"/>
</dbReference>
<dbReference type="SUPFAM" id="SSF69572">
    <property type="entry name" value="Activating enzymes of the ubiquitin-like proteins"/>
    <property type="match status" value="1"/>
</dbReference>
<sequence length="104" mass="12035">MSTIKDKDGDVIMTSEKTSSGNADEVDEKLYSRQLYVMGIEAMKQMQHSKVLIVGMNGIGVEIGNKILEFRMMQNFFVVFVPEQFQLKFTLDYKITNKNEQRKM</sequence>
<feature type="region of interest" description="Disordered" evidence="1">
    <location>
        <begin position="1"/>
        <end position="25"/>
    </location>
</feature>
<dbReference type="GO" id="GO:0008641">
    <property type="term" value="F:ubiquitin-like modifier activating enzyme activity"/>
    <property type="evidence" value="ECO:0007669"/>
    <property type="project" value="InterPro"/>
</dbReference>
<accession>X6NLV6</accession>
<dbReference type="Gene3D" id="3.40.50.720">
    <property type="entry name" value="NAD(P)-binding Rossmann-like Domain"/>
    <property type="match status" value="1"/>
</dbReference>
<dbReference type="OrthoDB" id="10252231at2759"/>
<evidence type="ECO:0000313" key="3">
    <source>
        <dbReference type="Proteomes" id="UP000023152"/>
    </source>
</evidence>
<evidence type="ECO:0000313" key="2">
    <source>
        <dbReference type="EMBL" id="ETO26863.1"/>
    </source>
</evidence>
<dbReference type="AlphaFoldDB" id="X6NLV6"/>
<organism evidence="2 3">
    <name type="scientific">Reticulomyxa filosa</name>
    <dbReference type="NCBI Taxonomy" id="46433"/>
    <lineage>
        <taxon>Eukaryota</taxon>
        <taxon>Sar</taxon>
        <taxon>Rhizaria</taxon>
        <taxon>Retaria</taxon>
        <taxon>Foraminifera</taxon>
        <taxon>Monothalamids</taxon>
        <taxon>Reticulomyxidae</taxon>
        <taxon>Reticulomyxa</taxon>
    </lineage>
</organism>
<protein>
    <submittedName>
        <fullName evidence="2">Uncharacterized protein</fullName>
    </submittedName>
</protein>
<feature type="compositionally biased region" description="Basic and acidic residues" evidence="1">
    <location>
        <begin position="1"/>
        <end position="10"/>
    </location>
</feature>
<reference evidence="2 3" key="1">
    <citation type="journal article" date="2013" name="Curr. Biol.">
        <title>The Genome of the Foraminiferan Reticulomyxa filosa.</title>
        <authorList>
            <person name="Glockner G."/>
            <person name="Hulsmann N."/>
            <person name="Schleicher M."/>
            <person name="Noegel A.A."/>
            <person name="Eichinger L."/>
            <person name="Gallinger C."/>
            <person name="Pawlowski J."/>
            <person name="Sierra R."/>
            <person name="Euteneuer U."/>
            <person name="Pillet L."/>
            <person name="Moustafa A."/>
            <person name="Platzer M."/>
            <person name="Groth M."/>
            <person name="Szafranski K."/>
            <person name="Schliwa M."/>
        </authorList>
    </citation>
    <scope>NUCLEOTIDE SEQUENCE [LARGE SCALE GENOMIC DNA]</scope>
</reference>
<proteinExistence type="predicted"/>
<dbReference type="Proteomes" id="UP000023152">
    <property type="component" value="Unassembled WGS sequence"/>
</dbReference>